<keyword evidence="2" id="KW-1185">Reference proteome</keyword>
<dbReference type="RefSeq" id="WP_139938078.1">
    <property type="nucleotide sequence ID" value="NZ_JBHSYP010000022.1"/>
</dbReference>
<dbReference type="AlphaFoldDB" id="A0A501PRN8"/>
<dbReference type="Proteomes" id="UP000319148">
    <property type="component" value="Unassembled WGS sequence"/>
</dbReference>
<protein>
    <submittedName>
        <fullName evidence="1">Uncharacterized protein</fullName>
    </submittedName>
</protein>
<organism evidence="1 2">
    <name type="scientific">Emcibacter nanhaiensis</name>
    <dbReference type="NCBI Taxonomy" id="1505037"/>
    <lineage>
        <taxon>Bacteria</taxon>
        <taxon>Pseudomonadati</taxon>
        <taxon>Pseudomonadota</taxon>
        <taxon>Alphaproteobacteria</taxon>
        <taxon>Emcibacterales</taxon>
        <taxon>Emcibacteraceae</taxon>
        <taxon>Emcibacter</taxon>
    </lineage>
</organism>
<sequence>MTGNNPQKILLFSRDPGGTNQLVAVRDLLLSANRQDRQIFAPLGLSAAIPAIRIVAKDYARDIWKRLDADYHDWAEVGLGRLFEDFVPDLVLTATGHVDDHSEQEVWRQARSQDIPSAAFLDSADHVQDRFLDATGGKIFPDHVYVFDRQSAADLSGMDFPADHIHITGDLYAGYLGRQDNPEAVRDIWSAWNSQPGESIILFASDYISEIGLAGFEDKVSEFECLDYLIDGLEELAAASGLSGPFRLVIRMHPKDTPGKYDAYPDKSQLGLTIMINNQGLSQDAVRAADLVAGMRSALLREAEVFGTPVLRLIPLVLNKGPQKSA</sequence>
<gene>
    <name evidence="1" type="ORF">FIV46_01745</name>
</gene>
<proteinExistence type="predicted"/>
<dbReference type="SUPFAM" id="SSF53756">
    <property type="entry name" value="UDP-Glycosyltransferase/glycogen phosphorylase"/>
    <property type="match status" value="1"/>
</dbReference>
<accession>A0A501PRN8</accession>
<evidence type="ECO:0000313" key="1">
    <source>
        <dbReference type="EMBL" id="TPD62828.1"/>
    </source>
</evidence>
<evidence type="ECO:0000313" key="2">
    <source>
        <dbReference type="Proteomes" id="UP000319148"/>
    </source>
</evidence>
<name>A0A501PRN8_9PROT</name>
<dbReference type="OrthoDB" id="9808773at2"/>
<comment type="caution">
    <text evidence="1">The sequence shown here is derived from an EMBL/GenBank/DDBJ whole genome shotgun (WGS) entry which is preliminary data.</text>
</comment>
<dbReference type="EMBL" id="VFIY01000004">
    <property type="protein sequence ID" value="TPD62828.1"/>
    <property type="molecule type" value="Genomic_DNA"/>
</dbReference>
<reference evidence="2" key="1">
    <citation type="submission" date="2019-06" db="EMBL/GenBank/DDBJ databases">
        <title>The complete genome of Emcibacter congregatus ZYLT.</title>
        <authorList>
            <person name="Zhao Z."/>
        </authorList>
    </citation>
    <scope>NUCLEOTIDE SEQUENCE [LARGE SCALE GENOMIC DNA]</scope>
    <source>
        <strain evidence="2">MCCC 1A06723</strain>
    </source>
</reference>